<dbReference type="SUPFAM" id="SSF56091">
    <property type="entry name" value="DNA ligase/mRNA capping enzyme, catalytic domain"/>
    <property type="match status" value="1"/>
</dbReference>
<dbReference type="RefSeq" id="WP_052146561.1">
    <property type="nucleotide sequence ID" value="NZ_JAVRFJ010000004.1"/>
</dbReference>
<evidence type="ECO:0000313" key="2">
    <source>
        <dbReference type="EMBL" id="MDT0567012.1"/>
    </source>
</evidence>
<feature type="domain" description="ATP-dependent DNA ligase family profile" evidence="1">
    <location>
        <begin position="15"/>
        <end position="191"/>
    </location>
</feature>
<comment type="caution">
    <text evidence="2">The sequence shown here is derived from an EMBL/GenBank/DDBJ whole genome shotgun (WGS) entry which is preliminary data.</text>
</comment>
<keyword evidence="3" id="KW-1185">Reference proteome</keyword>
<dbReference type="InterPro" id="IPR012310">
    <property type="entry name" value="DNA_ligase_ATP-dep_cent"/>
</dbReference>
<gene>
    <name evidence="2" type="ORF">RM704_05840</name>
</gene>
<evidence type="ECO:0000259" key="1">
    <source>
        <dbReference type="Pfam" id="PF01068"/>
    </source>
</evidence>
<organism evidence="2 3">
    <name type="scientific">Streptomyces gottesmaniae</name>
    <dbReference type="NCBI Taxonomy" id="3075518"/>
    <lineage>
        <taxon>Bacteria</taxon>
        <taxon>Bacillati</taxon>
        <taxon>Actinomycetota</taxon>
        <taxon>Actinomycetes</taxon>
        <taxon>Kitasatosporales</taxon>
        <taxon>Streptomycetaceae</taxon>
        <taxon>Streptomyces</taxon>
    </lineage>
</organism>
<proteinExistence type="predicted"/>
<evidence type="ECO:0000313" key="3">
    <source>
        <dbReference type="Proteomes" id="UP001180737"/>
    </source>
</evidence>
<dbReference type="Pfam" id="PF01068">
    <property type="entry name" value="DNA_ligase_A_M"/>
    <property type="match status" value="1"/>
</dbReference>
<name>A0ABU2YRR1_9ACTN</name>
<dbReference type="Proteomes" id="UP001180737">
    <property type="component" value="Unassembled WGS sequence"/>
</dbReference>
<dbReference type="EMBL" id="JAVRFJ010000004">
    <property type="protein sequence ID" value="MDT0567012.1"/>
    <property type="molecule type" value="Genomic_DNA"/>
</dbReference>
<reference evidence="2" key="1">
    <citation type="submission" date="2024-05" db="EMBL/GenBank/DDBJ databases">
        <title>30 novel species of actinomycetes from the DSMZ collection.</title>
        <authorList>
            <person name="Nouioui I."/>
        </authorList>
    </citation>
    <scope>NUCLEOTIDE SEQUENCE</scope>
    <source>
        <strain evidence="2">DSM 3412</strain>
    </source>
</reference>
<accession>A0ABU2YRR1</accession>
<dbReference type="Gene3D" id="3.30.470.30">
    <property type="entry name" value="DNA ligase/mRNA capping enzyme"/>
    <property type="match status" value="1"/>
</dbReference>
<sequence length="209" mass="22910">MDVALARPVTQLPTGPSWAYEIKVDGHRTVLWRTEDGVRLQSRTGRDVTALWMDLAVAAMRLPPGVILDGEAVVYLAGDDGTARISFAAAQSRALSRPRRARELADQHPATYVAFDILAHPAAGFPDLRPRPYTERRQVLLDVLADVGQPIVPVWSTTDLEEALLWFETLEGTGVEGIVAKPLRSAYKAGRVWCVNCTSRSDPGRLIAV</sequence>
<protein>
    <recommendedName>
        <fullName evidence="1">ATP-dependent DNA ligase family profile domain-containing protein</fullName>
    </recommendedName>
</protein>
<dbReference type="Gene3D" id="3.30.1490.70">
    <property type="match status" value="1"/>
</dbReference>